<dbReference type="STRING" id="98765.A0A2R6QB83"/>
<dbReference type="Proteomes" id="UP000186601">
    <property type="component" value="Unassembled WGS sequence"/>
</dbReference>
<feature type="coiled-coil region" evidence="1">
    <location>
        <begin position="99"/>
        <end position="126"/>
    </location>
</feature>
<organism evidence="3 4">
    <name type="scientific">Hermanssonia centrifuga</name>
    <dbReference type="NCBI Taxonomy" id="98765"/>
    <lineage>
        <taxon>Eukaryota</taxon>
        <taxon>Fungi</taxon>
        <taxon>Dikarya</taxon>
        <taxon>Basidiomycota</taxon>
        <taxon>Agaricomycotina</taxon>
        <taxon>Agaricomycetes</taxon>
        <taxon>Polyporales</taxon>
        <taxon>Meruliaceae</taxon>
        <taxon>Hermanssonia</taxon>
    </lineage>
</organism>
<keyword evidence="4" id="KW-1185">Reference proteome</keyword>
<feature type="compositionally biased region" description="Low complexity" evidence="2">
    <location>
        <begin position="337"/>
        <end position="348"/>
    </location>
</feature>
<keyword evidence="1" id="KW-0175">Coiled coil</keyword>
<protein>
    <submittedName>
        <fullName evidence="3">Uncharacterized protein</fullName>
    </submittedName>
</protein>
<gene>
    <name evidence="3" type="ORF">PHLCEN_2v3878</name>
</gene>
<evidence type="ECO:0000313" key="4">
    <source>
        <dbReference type="Proteomes" id="UP000186601"/>
    </source>
</evidence>
<feature type="compositionally biased region" description="Low complexity" evidence="2">
    <location>
        <begin position="488"/>
        <end position="500"/>
    </location>
</feature>
<proteinExistence type="predicted"/>
<sequence length="568" mass="62652">MQASGASEAREQALQKAVFQSEDRLKELKNRQDITETLLEEARKEIELRIERLHEANTKYQVIEDRFEDQSVTLRLTKESNGDLQRDLEATRGKLHCELALLNEQKLSLQAKINDLEETMRLQREAVIADKAHEDDKLNKLMENHSMQLGLEQGRVHDMQKVLEDTRTVLKTLEDQFASGKAEMSILREELKAARLPSPAHQEAVDALGAQISALRLENTTLALRTRSIDTRYRVGDLSDEEKVFINTLVQTSQAIHEQELVAKGNELRRVCAPLSSNFAFAAHFFSKRDNTIKELHARIHLLETTLAKHLKTQSKTSATTGVETRSLIDPAAWVNSSDQSSSPIQPQEAPNEDLPSTNVDTTITAKSTPAPTRPASRLPLVPVSSPAPNTIARPIPVHPFRPVLGGAKNALASTLSPMQQRKAAQFAPEKPSPLALVTTPKPPTPLAGRNAAKSRLGINQINGGKTMFSTLATDCSDEFDENIRRVSPASSPSDLPLAANNARLGKRGKPSGGLSPQRAQDDGRQAKRLRTGMKSRGGPSQDEIESTVTTTKIIPSGLAKMKTRKRR</sequence>
<comment type="caution">
    <text evidence="3">The sequence shown here is derived from an EMBL/GenBank/DDBJ whole genome shotgun (WGS) entry which is preliminary data.</text>
</comment>
<reference evidence="3 4" key="1">
    <citation type="submission" date="2018-02" db="EMBL/GenBank/DDBJ databases">
        <title>Genome sequence of the basidiomycete white-rot fungus Phlebia centrifuga.</title>
        <authorList>
            <person name="Granchi Z."/>
            <person name="Peng M."/>
            <person name="de Vries R.P."/>
            <person name="Hilden K."/>
            <person name="Makela M.R."/>
            <person name="Grigoriev I."/>
            <person name="Riley R."/>
        </authorList>
    </citation>
    <scope>NUCLEOTIDE SEQUENCE [LARGE SCALE GENOMIC DNA]</scope>
    <source>
        <strain evidence="3 4">FBCC195</strain>
    </source>
</reference>
<dbReference type="OrthoDB" id="3246510at2759"/>
<feature type="coiled-coil region" evidence="1">
    <location>
        <begin position="11"/>
        <end position="59"/>
    </location>
</feature>
<feature type="region of interest" description="Disordered" evidence="2">
    <location>
        <begin position="427"/>
        <end position="451"/>
    </location>
</feature>
<dbReference type="AlphaFoldDB" id="A0A2R6QB83"/>
<evidence type="ECO:0000256" key="2">
    <source>
        <dbReference type="SAM" id="MobiDB-lite"/>
    </source>
</evidence>
<accession>A0A2R6QB83</accession>
<feature type="compositionally biased region" description="Polar residues" evidence="2">
    <location>
        <begin position="355"/>
        <end position="371"/>
    </location>
</feature>
<dbReference type="EMBL" id="MLYV02000373">
    <property type="protein sequence ID" value="PSS05389.1"/>
    <property type="molecule type" value="Genomic_DNA"/>
</dbReference>
<evidence type="ECO:0000313" key="3">
    <source>
        <dbReference type="EMBL" id="PSS05389.1"/>
    </source>
</evidence>
<feature type="region of interest" description="Disordered" evidence="2">
    <location>
        <begin position="335"/>
        <end position="381"/>
    </location>
</feature>
<feature type="coiled-coil region" evidence="1">
    <location>
        <begin position="156"/>
        <end position="190"/>
    </location>
</feature>
<name>A0A2R6QB83_9APHY</name>
<feature type="region of interest" description="Disordered" evidence="2">
    <location>
        <begin position="486"/>
        <end position="568"/>
    </location>
</feature>
<evidence type="ECO:0000256" key="1">
    <source>
        <dbReference type="SAM" id="Coils"/>
    </source>
</evidence>